<protein>
    <submittedName>
        <fullName evidence="1">Uncharacterized protein</fullName>
    </submittedName>
</protein>
<dbReference type="EMBL" id="JAGMUU010000007">
    <property type="protein sequence ID" value="KAH7149048.1"/>
    <property type="molecule type" value="Genomic_DNA"/>
</dbReference>
<name>A0A9P9EZM1_9HYPO</name>
<reference evidence="1" key="1">
    <citation type="journal article" date="2021" name="Nat. Commun.">
        <title>Genetic determinants of endophytism in the Arabidopsis root mycobiome.</title>
        <authorList>
            <person name="Mesny F."/>
            <person name="Miyauchi S."/>
            <person name="Thiergart T."/>
            <person name="Pickel B."/>
            <person name="Atanasova L."/>
            <person name="Karlsson M."/>
            <person name="Huettel B."/>
            <person name="Barry K.W."/>
            <person name="Haridas S."/>
            <person name="Chen C."/>
            <person name="Bauer D."/>
            <person name="Andreopoulos W."/>
            <person name="Pangilinan J."/>
            <person name="LaButti K."/>
            <person name="Riley R."/>
            <person name="Lipzen A."/>
            <person name="Clum A."/>
            <person name="Drula E."/>
            <person name="Henrissat B."/>
            <person name="Kohler A."/>
            <person name="Grigoriev I.V."/>
            <person name="Martin F.M."/>
            <person name="Hacquard S."/>
        </authorList>
    </citation>
    <scope>NUCLEOTIDE SEQUENCE</scope>
    <source>
        <strain evidence="1">MPI-CAGE-AT-0021</strain>
    </source>
</reference>
<keyword evidence="2" id="KW-1185">Reference proteome</keyword>
<organism evidence="1 2">
    <name type="scientific">Dactylonectria estremocensis</name>
    <dbReference type="NCBI Taxonomy" id="1079267"/>
    <lineage>
        <taxon>Eukaryota</taxon>
        <taxon>Fungi</taxon>
        <taxon>Dikarya</taxon>
        <taxon>Ascomycota</taxon>
        <taxon>Pezizomycotina</taxon>
        <taxon>Sordariomycetes</taxon>
        <taxon>Hypocreomycetidae</taxon>
        <taxon>Hypocreales</taxon>
        <taxon>Nectriaceae</taxon>
        <taxon>Dactylonectria</taxon>
    </lineage>
</organism>
<proteinExistence type="predicted"/>
<accession>A0A9P9EZM1</accession>
<evidence type="ECO:0000313" key="1">
    <source>
        <dbReference type="EMBL" id="KAH7149048.1"/>
    </source>
</evidence>
<dbReference type="AlphaFoldDB" id="A0A9P9EZM1"/>
<evidence type="ECO:0000313" key="2">
    <source>
        <dbReference type="Proteomes" id="UP000717696"/>
    </source>
</evidence>
<sequence length="201" mass="21822">MPSFLLPGLSWLPRSRISASGQPLESGPLVVACRPCCPGQCPPPTYAVILKSSLVFSGLLTCRIPTAVHQLEASTFGHHTDIAMSLRRSPQTPSTSKRRHLRHVFSLLIRHAGPDPCSINRSTFISLLRTCPTNTLSPNQTLYRLLRQSCLIQRQSVAGPLSAETADFVIGKVTSYFGHHSASNASPSSISPRPKRIFGIA</sequence>
<dbReference type="Proteomes" id="UP000717696">
    <property type="component" value="Unassembled WGS sequence"/>
</dbReference>
<gene>
    <name evidence="1" type="ORF">B0J13DRAFT_295919</name>
</gene>
<comment type="caution">
    <text evidence="1">The sequence shown here is derived from an EMBL/GenBank/DDBJ whole genome shotgun (WGS) entry which is preliminary data.</text>
</comment>